<dbReference type="Gene3D" id="1.10.10.10">
    <property type="entry name" value="Winged helix-like DNA-binding domain superfamily/Winged helix DNA-binding domain"/>
    <property type="match status" value="1"/>
</dbReference>
<dbReference type="RefSeq" id="WP_180891376.1">
    <property type="nucleotide sequence ID" value="NZ_JACCKD010000001.1"/>
</dbReference>
<dbReference type="InterPro" id="IPR053173">
    <property type="entry name" value="SAM-binding_MTase"/>
</dbReference>
<keyword evidence="3" id="KW-0489">Methyltransferase</keyword>
<keyword evidence="4" id="KW-1185">Reference proteome</keyword>
<feature type="domain" description="S-adenosylmethionine-dependent methyltransferase Rv2258c-like winged HTH" evidence="2">
    <location>
        <begin position="26"/>
        <end position="100"/>
    </location>
</feature>
<dbReference type="Pfam" id="PF13847">
    <property type="entry name" value="Methyltransf_31"/>
    <property type="match status" value="1"/>
</dbReference>
<comment type="caution">
    <text evidence="3">The sequence shown here is derived from an EMBL/GenBank/DDBJ whole genome shotgun (WGS) entry which is preliminary data.</text>
</comment>
<dbReference type="PANTHER" id="PTHR45128">
    <property type="entry name" value="METHYLTRANSFERASE TYPE 11"/>
    <property type="match status" value="1"/>
</dbReference>
<dbReference type="PANTHER" id="PTHR45128:SF1">
    <property type="entry name" value="S-ADENOSYLMETHIONINE-DEPENDENT METHYLTRANSFERASE RV2258C"/>
    <property type="match status" value="1"/>
</dbReference>
<dbReference type="InterPro" id="IPR048711">
    <property type="entry name" value="WHD_Rv2258c"/>
</dbReference>
<dbReference type="AlphaFoldDB" id="A0A838A822"/>
<dbReference type="SUPFAM" id="SSF46785">
    <property type="entry name" value="Winged helix' DNA-binding domain"/>
    <property type="match status" value="1"/>
</dbReference>
<dbReference type="InterPro" id="IPR036390">
    <property type="entry name" value="WH_DNA-bd_sf"/>
</dbReference>
<dbReference type="InterPro" id="IPR036388">
    <property type="entry name" value="WH-like_DNA-bd_sf"/>
</dbReference>
<dbReference type="GO" id="GO:0008168">
    <property type="term" value="F:methyltransferase activity"/>
    <property type="evidence" value="ECO:0007669"/>
    <property type="project" value="UniProtKB-KW"/>
</dbReference>
<dbReference type="Proteomes" id="UP000582974">
    <property type="component" value="Unassembled WGS sequence"/>
</dbReference>
<organism evidence="3 4">
    <name type="scientific">Haloechinothrix aidingensis</name>
    <dbReference type="NCBI Taxonomy" id="2752311"/>
    <lineage>
        <taxon>Bacteria</taxon>
        <taxon>Bacillati</taxon>
        <taxon>Actinomycetota</taxon>
        <taxon>Actinomycetes</taxon>
        <taxon>Pseudonocardiales</taxon>
        <taxon>Pseudonocardiaceae</taxon>
        <taxon>Haloechinothrix</taxon>
    </lineage>
</organism>
<name>A0A838A822_9PSEU</name>
<dbReference type="SUPFAM" id="SSF53335">
    <property type="entry name" value="S-adenosyl-L-methionine-dependent methyltransferases"/>
    <property type="match status" value="1"/>
</dbReference>
<dbReference type="EMBL" id="JACCKD010000001">
    <property type="protein sequence ID" value="MBA0124519.1"/>
    <property type="molecule type" value="Genomic_DNA"/>
</dbReference>
<evidence type="ECO:0000259" key="1">
    <source>
        <dbReference type="Pfam" id="PF13847"/>
    </source>
</evidence>
<gene>
    <name evidence="3" type="ORF">H0B56_03090</name>
</gene>
<reference evidence="3 4" key="1">
    <citation type="submission" date="2020-07" db="EMBL/GenBank/DDBJ databases">
        <title>Genome of Haloechinothrix sp.</title>
        <authorList>
            <person name="Tang S.-K."/>
            <person name="Yang L."/>
            <person name="Zhu W.-Y."/>
        </authorList>
    </citation>
    <scope>NUCLEOTIDE SEQUENCE [LARGE SCALE GENOMIC DNA]</scope>
    <source>
        <strain evidence="3 4">YIM 98757</strain>
    </source>
</reference>
<dbReference type="CDD" id="cd02440">
    <property type="entry name" value="AdoMet_MTases"/>
    <property type="match status" value="1"/>
</dbReference>
<keyword evidence="3" id="KW-0808">Transferase</keyword>
<feature type="domain" description="Methyltransferase" evidence="1">
    <location>
        <begin position="176"/>
        <end position="283"/>
    </location>
</feature>
<dbReference type="GO" id="GO:0032259">
    <property type="term" value="P:methylation"/>
    <property type="evidence" value="ECO:0007669"/>
    <property type="project" value="UniProtKB-KW"/>
</dbReference>
<dbReference type="Gene3D" id="3.40.50.150">
    <property type="entry name" value="Vaccinia Virus protein VP39"/>
    <property type="match status" value="1"/>
</dbReference>
<protein>
    <submittedName>
        <fullName evidence="3">Methyltransferase domain-containing protein</fullName>
    </submittedName>
</protein>
<evidence type="ECO:0000313" key="3">
    <source>
        <dbReference type="EMBL" id="MBA0124519.1"/>
    </source>
</evidence>
<evidence type="ECO:0000259" key="2">
    <source>
        <dbReference type="Pfam" id="PF21320"/>
    </source>
</evidence>
<sequence>MTASQQLDQARVDEFTGKMVEVLSGASVALLGSIGHRLGLFDTLAELGDVRSEELAERAGLQERYVREWLGGVTTGGIVEYDPEAGTYRLPAEHAACLTRAAGPDNFATILRFIPLLAQVEGQVADAFREGGGVGYAAFHDFHALMAEQNGKVFDASLIDTILPLVDGLPERLARGVDVADIGCGSGRALNIMAEEYPQSRFVGYDFSEEAIATARTEAEERGLSNVRFELCDVTTLDVPGAFDVITAFDAIHDQARPATVLGAVYRALRPGGTFLAADIKASSYLEDNHDIPWAPWLYTVSTMHCMTVSLALGGDGLGTVWGRQRAVGMLDDAGFSRVDVREVETDPFNLYYVAGKD</sequence>
<dbReference type="Pfam" id="PF21320">
    <property type="entry name" value="WHD_Rv2258c"/>
    <property type="match status" value="1"/>
</dbReference>
<dbReference type="InterPro" id="IPR029063">
    <property type="entry name" value="SAM-dependent_MTases_sf"/>
</dbReference>
<dbReference type="InterPro" id="IPR025714">
    <property type="entry name" value="Methyltranfer_dom"/>
</dbReference>
<accession>A0A838A822</accession>
<evidence type="ECO:0000313" key="4">
    <source>
        <dbReference type="Proteomes" id="UP000582974"/>
    </source>
</evidence>
<proteinExistence type="predicted"/>